<evidence type="ECO:0000259" key="1">
    <source>
        <dbReference type="Pfam" id="PF24832"/>
    </source>
</evidence>
<gene>
    <name evidence="2" type="ORF">GMO17_25865</name>
</gene>
<organism evidence="2 3">
    <name type="scientific">Pseudomonas coronafaciens pv. coronafaciens</name>
    <dbReference type="NCBI Taxonomy" id="235275"/>
    <lineage>
        <taxon>Bacteria</taxon>
        <taxon>Pseudomonadati</taxon>
        <taxon>Pseudomonadota</taxon>
        <taxon>Gammaproteobacteria</taxon>
        <taxon>Pseudomonadales</taxon>
        <taxon>Pseudomonadaceae</taxon>
        <taxon>Pseudomonas</taxon>
        <taxon>Pseudomonas coronafaciens</taxon>
    </lineage>
</organism>
<dbReference type="Proteomes" id="UP000423413">
    <property type="component" value="Chromosome"/>
</dbReference>
<accession>A0AAE6UPC7</accession>
<name>A0AAE6UPC7_9PSED</name>
<evidence type="ECO:0000313" key="2">
    <source>
        <dbReference type="EMBL" id="QGT84325.1"/>
    </source>
</evidence>
<proteinExistence type="predicted"/>
<dbReference type="AlphaFoldDB" id="A0AAE6UPC7"/>
<dbReference type="InterPro" id="IPR056133">
    <property type="entry name" value="DUF7716"/>
</dbReference>
<dbReference type="Pfam" id="PF24832">
    <property type="entry name" value="DUF7716"/>
    <property type="match status" value="1"/>
</dbReference>
<dbReference type="EMBL" id="CP046441">
    <property type="protein sequence ID" value="QGT84325.1"/>
    <property type="molecule type" value="Genomic_DNA"/>
</dbReference>
<protein>
    <recommendedName>
        <fullName evidence="1">DUF7716 domain-containing protein</fullName>
    </recommendedName>
</protein>
<reference evidence="2 3" key="1">
    <citation type="submission" date="2019-11" db="EMBL/GenBank/DDBJ databases">
        <title>Complete genome sequence of Pseudomonas syringae pv. coronafaciens isolate B19001 originated in imported oat cereal.</title>
        <authorList>
            <person name="Kim S.M."/>
            <person name="Lee B.C."/>
            <person name="Seo S.J."/>
            <person name="Lee J.E."/>
            <person name="Choi N.J."/>
            <person name="Park J.H."/>
        </authorList>
    </citation>
    <scope>NUCLEOTIDE SEQUENCE [LARGE SCALE GENOMIC DNA]</scope>
    <source>
        <strain evidence="2 3">B19001</strain>
    </source>
</reference>
<evidence type="ECO:0000313" key="3">
    <source>
        <dbReference type="Proteomes" id="UP000423413"/>
    </source>
</evidence>
<feature type="domain" description="DUF7716" evidence="1">
    <location>
        <begin position="5"/>
        <end position="96"/>
    </location>
</feature>
<sequence>MKTYSIREVILNISELPNSWFYLPDTQWALDTKGAFSLDSRDFPTDSKDYLPPQVLSQDWKEVLEAPTIEYIILNINEQLLQPSIENHLDAFKFYH</sequence>
<dbReference type="RefSeq" id="WP_122357047.1">
    <property type="nucleotide sequence ID" value="NZ_CP046441.1"/>
</dbReference>